<dbReference type="AlphaFoldDB" id="A0A974DAE3"/>
<dbReference type="PANTHER" id="PTHR14776:SF1">
    <property type="entry name" value="CADHERIN-LIKE AND PC-ESTERASE DOMAIN-CONTAINING PROTEIN 1"/>
    <property type="match status" value="1"/>
</dbReference>
<dbReference type="Proteomes" id="UP000694892">
    <property type="component" value="Chromosome 3S"/>
</dbReference>
<proteinExistence type="predicted"/>
<sequence length="138" mass="16318">MGYCLNSENMFSCIGQTEEYHNSVCIKLCTGKRYAAISWYPNTCQHPILIKTELQECKRVNETLQEWQKSHAMKFYNINKGRTAISYSHYPQFWIEATKRPTFENTLEQFIFERYSSNIVLQCNSYKDILVQFSGEKI</sequence>
<dbReference type="PANTHER" id="PTHR14776">
    <property type="entry name" value="CADHERIN-LIKE AND PC-ESTERASE DOMAIN-CONTAINING PROTEIN 1"/>
    <property type="match status" value="1"/>
</dbReference>
<reference evidence="2" key="1">
    <citation type="journal article" date="2016" name="Nature">
        <title>Genome evolution in the allotetraploid frog Xenopus laevis.</title>
        <authorList>
            <person name="Session A.M."/>
            <person name="Uno Y."/>
            <person name="Kwon T."/>
            <person name="Chapman J.A."/>
            <person name="Toyoda A."/>
            <person name="Takahashi S."/>
            <person name="Fukui A."/>
            <person name="Hikosaka A."/>
            <person name="Suzuki A."/>
            <person name="Kondo M."/>
            <person name="van Heeringen S.J."/>
            <person name="Quigley I."/>
            <person name="Heinz S."/>
            <person name="Ogino H."/>
            <person name="Ochi H."/>
            <person name="Hellsten U."/>
            <person name="Lyons J.B."/>
            <person name="Simakov O."/>
            <person name="Putnam N."/>
            <person name="Stites J."/>
            <person name="Kuroki Y."/>
            <person name="Tanaka T."/>
            <person name="Michiue T."/>
            <person name="Watanabe M."/>
            <person name="Bogdanovic O."/>
            <person name="Lister R."/>
            <person name="Georgiou G."/>
            <person name="Paranjpe S.S."/>
            <person name="van Kruijsbergen I."/>
            <person name="Shu S."/>
            <person name="Carlson J."/>
            <person name="Kinoshita T."/>
            <person name="Ohta Y."/>
            <person name="Mawaribuchi S."/>
            <person name="Jenkins J."/>
            <person name="Grimwood J."/>
            <person name="Schmutz J."/>
            <person name="Mitros T."/>
            <person name="Mozaffari S.V."/>
            <person name="Suzuki Y."/>
            <person name="Haramoto Y."/>
            <person name="Yamamoto T.S."/>
            <person name="Takagi C."/>
            <person name="Heald R."/>
            <person name="Miller K."/>
            <person name="Haudenschild C."/>
            <person name="Kitzman J."/>
            <person name="Nakayama T."/>
            <person name="Izutsu Y."/>
            <person name="Robert J."/>
            <person name="Fortriede J."/>
            <person name="Burns K."/>
            <person name="Lotay V."/>
            <person name="Karimi K."/>
            <person name="Yasuoka Y."/>
            <person name="Dichmann D.S."/>
            <person name="Flajnik M.F."/>
            <person name="Houston D.W."/>
            <person name="Shendure J."/>
            <person name="DuPasquier L."/>
            <person name="Vize P.D."/>
            <person name="Zorn A.M."/>
            <person name="Ito M."/>
            <person name="Marcotte E.M."/>
            <person name="Wallingford J.B."/>
            <person name="Ito Y."/>
            <person name="Asashima M."/>
            <person name="Ueno N."/>
            <person name="Matsuda Y."/>
            <person name="Veenstra G.J."/>
            <person name="Fujiyama A."/>
            <person name="Harland R.M."/>
            <person name="Taira M."/>
            <person name="Rokhsar D.S."/>
        </authorList>
    </citation>
    <scope>NUCLEOTIDE SEQUENCE [LARGE SCALE GENOMIC DNA]</scope>
    <source>
        <strain evidence="2">J</strain>
    </source>
</reference>
<name>A0A974DAE3_XENLA</name>
<accession>A0A974DAE3</accession>
<evidence type="ECO:0000313" key="1">
    <source>
        <dbReference type="EMBL" id="OCT87356.1"/>
    </source>
</evidence>
<evidence type="ECO:0000313" key="2">
    <source>
        <dbReference type="Proteomes" id="UP000694892"/>
    </source>
</evidence>
<dbReference type="EMBL" id="CM004471">
    <property type="protein sequence ID" value="OCT87356.1"/>
    <property type="molecule type" value="Genomic_DNA"/>
</dbReference>
<protein>
    <submittedName>
        <fullName evidence="1">Uncharacterized protein</fullName>
    </submittedName>
</protein>
<organism evidence="1 2">
    <name type="scientific">Xenopus laevis</name>
    <name type="common">African clawed frog</name>
    <dbReference type="NCBI Taxonomy" id="8355"/>
    <lineage>
        <taxon>Eukaryota</taxon>
        <taxon>Metazoa</taxon>
        <taxon>Chordata</taxon>
        <taxon>Craniata</taxon>
        <taxon>Vertebrata</taxon>
        <taxon>Euteleostomi</taxon>
        <taxon>Amphibia</taxon>
        <taxon>Batrachia</taxon>
        <taxon>Anura</taxon>
        <taxon>Pipoidea</taxon>
        <taxon>Pipidae</taxon>
        <taxon>Xenopodinae</taxon>
        <taxon>Xenopus</taxon>
        <taxon>Xenopus</taxon>
    </lineage>
</organism>
<gene>
    <name evidence="1" type="ORF">XELAEV_18021056mg</name>
</gene>